<keyword evidence="3" id="KW-0472">Membrane</keyword>
<evidence type="ECO:0000256" key="3">
    <source>
        <dbReference type="SAM" id="Phobius"/>
    </source>
</evidence>
<organism evidence="5 6">
    <name type="scientific">Undibacterium squillarum</name>
    <dbReference type="NCBI Taxonomy" id="1131567"/>
    <lineage>
        <taxon>Bacteria</taxon>
        <taxon>Pseudomonadati</taxon>
        <taxon>Pseudomonadota</taxon>
        <taxon>Betaproteobacteria</taxon>
        <taxon>Burkholderiales</taxon>
        <taxon>Oxalobacteraceae</taxon>
        <taxon>Undibacterium</taxon>
    </lineage>
</organism>
<gene>
    <name evidence="5" type="ORF">GCM10010946_01550</name>
</gene>
<dbReference type="EMBL" id="BMYU01000001">
    <property type="protein sequence ID" value="GGX28459.1"/>
    <property type="molecule type" value="Genomic_DNA"/>
</dbReference>
<name>A0ABQ2XR12_9BURK</name>
<dbReference type="InterPro" id="IPR043502">
    <property type="entry name" value="DNA/RNA_pol_sf"/>
</dbReference>
<keyword evidence="3" id="KW-0812">Transmembrane</keyword>
<dbReference type="Gene3D" id="3.40.1170.60">
    <property type="match status" value="1"/>
</dbReference>
<proteinExistence type="inferred from homology"/>
<evidence type="ECO:0000259" key="4">
    <source>
        <dbReference type="Pfam" id="PF00817"/>
    </source>
</evidence>
<dbReference type="Gene3D" id="3.30.70.270">
    <property type="match status" value="1"/>
</dbReference>
<keyword evidence="2" id="KW-0227">DNA damage</keyword>
<protein>
    <recommendedName>
        <fullName evidence="4">UmuC domain-containing protein</fullName>
    </recommendedName>
</protein>
<dbReference type="PANTHER" id="PTHR35369:SF2">
    <property type="entry name" value="BLR3025 PROTEIN"/>
    <property type="match status" value="1"/>
</dbReference>
<keyword evidence="3" id="KW-1133">Transmembrane helix</keyword>
<comment type="caution">
    <text evidence="5">The sequence shown here is derived from an EMBL/GenBank/DDBJ whole genome shotgun (WGS) entry which is preliminary data.</text>
</comment>
<feature type="domain" description="UmuC" evidence="4">
    <location>
        <begin position="72"/>
        <end position="181"/>
    </location>
</feature>
<feature type="transmembrane region" description="Helical" evidence="3">
    <location>
        <begin position="159"/>
        <end position="182"/>
    </location>
</feature>
<sequence length="533" mass="59256">MSAITHATQQDSTASGKGADAGAAAGAAAVIIRPPVWIAVVLPQLGMEAFFPRSQWQSGSQAIVIMEQQRSWLMNPAAVQAGVRSGMRRAGIELLCHDARFQQRDTQREQALLQQCAEVLLQFTPSVCMLAPATVLMDVTASLRLFGGIRLLRKRIRHVLAALDVSACTAVAPVAMAAALLARHAAAIGKTYALCLPMPRLAARLNRIPVHFLLQAAPYLSLLEGIACHKLGDLRRLPRAGLQRRTSAALLQETDQLYGERPAPLVWHVEAEHCEFTQELPDRMERSDQLQPYLQRLLTRLCSWLQRRQLATAALTIRLPYERGRQAIAPAVLTLELTSAGWQMADFWPLLKEKLALLSLSHPVIALHLQVPQTQALPAGNGDLFPDAGMQTADHQRLLALLATRLGADQVCRPAHSDEHLPERANQWVSVMQPVSARQRRQISDHTSALYRPAWLLAQPQALSLRDEKPWWHGPLQIISAAERVETGWWSEHAGLRDYFIAVGSNHVQYWIFRERPLHAGDVSRWYLHGVFG</sequence>
<dbReference type="InterPro" id="IPR050356">
    <property type="entry name" value="SulA_CellDiv_inhibitor"/>
</dbReference>
<dbReference type="PANTHER" id="PTHR35369">
    <property type="entry name" value="BLR3025 PROTEIN-RELATED"/>
    <property type="match status" value="1"/>
</dbReference>
<dbReference type="SUPFAM" id="SSF56672">
    <property type="entry name" value="DNA/RNA polymerases"/>
    <property type="match status" value="1"/>
</dbReference>
<evidence type="ECO:0000313" key="6">
    <source>
        <dbReference type="Proteomes" id="UP000653343"/>
    </source>
</evidence>
<reference evidence="6" key="1">
    <citation type="journal article" date="2019" name="Int. J. Syst. Evol. Microbiol.">
        <title>The Global Catalogue of Microorganisms (GCM) 10K type strain sequencing project: providing services to taxonomists for standard genome sequencing and annotation.</title>
        <authorList>
            <consortium name="The Broad Institute Genomics Platform"/>
            <consortium name="The Broad Institute Genome Sequencing Center for Infectious Disease"/>
            <person name="Wu L."/>
            <person name="Ma J."/>
        </authorList>
    </citation>
    <scope>NUCLEOTIDE SEQUENCE [LARGE SCALE GENOMIC DNA]</scope>
    <source>
        <strain evidence="6">KCTC 23917</strain>
    </source>
</reference>
<accession>A0ABQ2XR12</accession>
<dbReference type="Proteomes" id="UP000653343">
    <property type="component" value="Unassembled WGS sequence"/>
</dbReference>
<dbReference type="InterPro" id="IPR001126">
    <property type="entry name" value="UmuC"/>
</dbReference>
<comment type="similarity">
    <text evidence="1">Belongs to the DNA polymerase type-Y family.</text>
</comment>
<dbReference type="RefSeq" id="WP_189355112.1">
    <property type="nucleotide sequence ID" value="NZ_BMYU01000001.1"/>
</dbReference>
<evidence type="ECO:0000256" key="1">
    <source>
        <dbReference type="ARBA" id="ARBA00010945"/>
    </source>
</evidence>
<keyword evidence="6" id="KW-1185">Reference proteome</keyword>
<dbReference type="InterPro" id="IPR043128">
    <property type="entry name" value="Rev_trsase/Diguanyl_cyclase"/>
</dbReference>
<evidence type="ECO:0000256" key="2">
    <source>
        <dbReference type="ARBA" id="ARBA00022763"/>
    </source>
</evidence>
<evidence type="ECO:0000313" key="5">
    <source>
        <dbReference type="EMBL" id="GGX28459.1"/>
    </source>
</evidence>
<dbReference type="Pfam" id="PF00817">
    <property type="entry name" value="IMS"/>
    <property type="match status" value="1"/>
</dbReference>
<dbReference type="CDD" id="cd03468">
    <property type="entry name" value="PolY_like"/>
    <property type="match status" value="1"/>
</dbReference>